<evidence type="ECO:0000256" key="1">
    <source>
        <dbReference type="SAM" id="MobiDB-lite"/>
    </source>
</evidence>
<dbReference type="EMBL" id="JEMX01000027">
    <property type="protein sequence ID" value="EXI81076.1"/>
    <property type="molecule type" value="Genomic_DNA"/>
</dbReference>
<dbReference type="Pfam" id="PF14319">
    <property type="entry name" value="Zn_Tnp_IS91"/>
    <property type="match status" value="1"/>
</dbReference>
<feature type="domain" description="Transposase zinc-binding" evidence="2">
    <location>
        <begin position="49"/>
        <end position="114"/>
    </location>
</feature>
<comment type="caution">
    <text evidence="3">The sequence shown here is derived from an EMBL/GenBank/DDBJ whole genome shotgun (WGS) entry which is preliminary data.</text>
</comment>
<evidence type="ECO:0000313" key="3">
    <source>
        <dbReference type="EMBL" id="EXI81076.1"/>
    </source>
</evidence>
<dbReference type="STRING" id="1454003.AW10_01419"/>
<gene>
    <name evidence="3" type="ORF">AW10_01419</name>
</gene>
<organism evidence="3 4">
    <name type="scientific">Candidatus Accumulibacter appositus</name>
    <dbReference type="NCBI Taxonomy" id="1454003"/>
    <lineage>
        <taxon>Bacteria</taxon>
        <taxon>Pseudomonadati</taxon>
        <taxon>Pseudomonadota</taxon>
        <taxon>Betaproteobacteria</taxon>
        <taxon>Candidatus Accumulibacter</taxon>
    </lineage>
</organism>
<reference evidence="3 4" key="1">
    <citation type="submission" date="2014-02" db="EMBL/GenBank/DDBJ databases">
        <title>Expanding our view of genomic diversity in Candidatus Accumulibacter clades.</title>
        <authorList>
            <person name="Skennerton C.T."/>
            <person name="Barr J.J."/>
            <person name="Slater F.R."/>
            <person name="Bond P.L."/>
            <person name="Tyson G.W."/>
        </authorList>
    </citation>
    <scope>NUCLEOTIDE SEQUENCE [LARGE SCALE GENOMIC DNA]</scope>
    <source>
        <strain evidence="4">BA-92</strain>
    </source>
</reference>
<evidence type="ECO:0000313" key="4">
    <source>
        <dbReference type="Proteomes" id="UP000021816"/>
    </source>
</evidence>
<name>A0A011P0D6_9PROT</name>
<dbReference type="AlphaFoldDB" id="A0A011P0D6"/>
<sequence length="245" mass="26360">MPATAACASPRSAVCRLCQPERTLLYRTVQTHLATWLTLRDDGFGGGAPAVTKREFRRYLDCGILAHGFAGARGTECGHDLLVAYSGKCRGVCPSCTTRCMVETAADLAAHVIPRLPVPPGVRSFIRPPRLIRQRLERFRCPCADDSFGRPNGYVGVLAPNLPLRVAVTSLAQPAGEGTPPVAANSTGHTGPIAPLAAPTDEPPHHKVARYAWALLRARIYEVLPLGCPHWAARCGSSPSSPRRW</sequence>
<accession>A0A011P0D6</accession>
<protein>
    <recommendedName>
        <fullName evidence="2">Transposase zinc-binding domain-containing protein</fullName>
    </recommendedName>
</protein>
<dbReference type="InterPro" id="IPR026889">
    <property type="entry name" value="Zn_Tnp"/>
</dbReference>
<feature type="region of interest" description="Disordered" evidence="1">
    <location>
        <begin position="175"/>
        <end position="201"/>
    </location>
</feature>
<evidence type="ECO:0000259" key="2">
    <source>
        <dbReference type="Pfam" id="PF14319"/>
    </source>
</evidence>
<proteinExistence type="predicted"/>
<dbReference type="Proteomes" id="UP000021816">
    <property type="component" value="Unassembled WGS sequence"/>
</dbReference>